<protein>
    <submittedName>
        <fullName evidence="2">Uncharacterized protein</fullName>
    </submittedName>
</protein>
<evidence type="ECO:0000313" key="3">
    <source>
        <dbReference type="Proteomes" id="UP000030854"/>
    </source>
</evidence>
<keyword evidence="3" id="KW-1185">Reference proteome</keyword>
<name>A0A0B1P3P1_UNCNE</name>
<feature type="compositionally biased region" description="Basic residues" evidence="1">
    <location>
        <begin position="49"/>
        <end position="63"/>
    </location>
</feature>
<comment type="caution">
    <text evidence="2">The sequence shown here is derived from an EMBL/GenBank/DDBJ whole genome shotgun (WGS) entry which is preliminary data.</text>
</comment>
<feature type="region of interest" description="Disordered" evidence="1">
    <location>
        <begin position="1"/>
        <end position="82"/>
    </location>
</feature>
<gene>
    <name evidence="2" type="ORF">EV44_g3323</name>
</gene>
<reference evidence="2 3" key="1">
    <citation type="journal article" date="2014" name="BMC Genomics">
        <title>Adaptive genomic structural variation in the grape powdery mildew pathogen, Erysiphe necator.</title>
        <authorList>
            <person name="Jones L."/>
            <person name="Riaz S."/>
            <person name="Morales-Cruz A."/>
            <person name="Amrine K.C."/>
            <person name="McGuire B."/>
            <person name="Gubler W.D."/>
            <person name="Walker M.A."/>
            <person name="Cantu D."/>
        </authorList>
    </citation>
    <scope>NUCLEOTIDE SEQUENCE [LARGE SCALE GENOMIC DNA]</scope>
    <source>
        <strain evidence="3">c</strain>
    </source>
</reference>
<dbReference type="AlphaFoldDB" id="A0A0B1P3P1"/>
<proteinExistence type="predicted"/>
<dbReference type="Proteomes" id="UP000030854">
    <property type="component" value="Unassembled WGS sequence"/>
</dbReference>
<evidence type="ECO:0000256" key="1">
    <source>
        <dbReference type="SAM" id="MobiDB-lite"/>
    </source>
</evidence>
<accession>A0A0B1P3P1</accession>
<feature type="compositionally biased region" description="Basic and acidic residues" evidence="1">
    <location>
        <begin position="31"/>
        <end position="48"/>
    </location>
</feature>
<sequence>MSGLDKVDTDVFAYEPAGQKRVRIDDDSEDDSYRARRAAEANECERHERHERRERHRHQKNSKRKENVVLPTPNHEKRRGDTKLRTIVGREGKGPLDYIKMLENTTITMSMIDFYLASPDFSKSCRTLPTRINEKRTRRKKYL</sequence>
<evidence type="ECO:0000313" key="2">
    <source>
        <dbReference type="EMBL" id="KHJ31960.1"/>
    </source>
</evidence>
<dbReference type="HOGENOM" id="CLU_1807661_0_0_1"/>
<organism evidence="2 3">
    <name type="scientific">Uncinula necator</name>
    <name type="common">Grape powdery mildew</name>
    <dbReference type="NCBI Taxonomy" id="52586"/>
    <lineage>
        <taxon>Eukaryota</taxon>
        <taxon>Fungi</taxon>
        <taxon>Dikarya</taxon>
        <taxon>Ascomycota</taxon>
        <taxon>Pezizomycotina</taxon>
        <taxon>Leotiomycetes</taxon>
        <taxon>Erysiphales</taxon>
        <taxon>Erysiphaceae</taxon>
        <taxon>Erysiphe</taxon>
    </lineage>
</organism>
<dbReference type="EMBL" id="JNVN01002445">
    <property type="protein sequence ID" value="KHJ31960.1"/>
    <property type="molecule type" value="Genomic_DNA"/>
</dbReference>